<dbReference type="EMBL" id="CP024899">
    <property type="protein sequence ID" value="ATX66345.1"/>
    <property type="molecule type" value="Genomic_DNA"/>
</dbReference>
<name>A0A2K8KF25_9RHOB</name>
<comment type="similarity">
    <text evidence="1">Belongs to the LysR transcriptional regulatory family.</text>
</comment>
<dbReference type="FunFam" id="1.10.10.10:FF:000001">
    <property type="entry name" value="LysR family transcriptional regulator"/>
    <property type="match status" value="1"/>
</dbReference>
<keyword evidence="3" id="KW-0238">DNA-binding</keyword>
<dbReference type="Proteomes" id="UP000228948">
    <property type="component" value="Chromosome"/>
</dbReference>
<evidence type="ECO:0000256" key="2">
    <source>
        <dbReference type="ARBA" id="ARBA00023015"/>
    </source>
</evidence>
<reference evidence="7 8" key="1">
    <citation type="submission" date="2017-11" db="EMBL/GenBank/DDBJ databases">
        <title>Revised Sequence and Annotation of the Rhodobaca barguzinensis strain alga05 Genome.</title>
        <authorList>
            <person name="Kopejtka K."/>
            <person name="Tomasch J.M."/>
            <person name="Bunk B."/>
            <person name="Koblizek M."/>
        </authorList>
    </citation>
    <scope>NUCLEOTIDE SEQUENCE [LARGE SCALE GENOMIC DNA]</scope>
    <source>
        <strain evidence="8">alga05</strain>
    </source>
</reference>
<dbReference type="SUPFAM" id="SSF46785">
    <property type="entry name" value="Winged helix' DNA-binding domain"/>
    <property type="match status" value="1"/>
</dbReference>
<dbReference type="InterPro" id="IPR005119">
    <property type="entry name" value="LysR_subst-bd"/>
</dbReference>
<evidence type="ECO:0000256" key="4">
    <source>
        <dbReference type="ARBA" id="ARBA00023159"/>
    </source>
</evidence>
<keyword evidence="8" id="KW-1185">Reference proteome</keyword>
<keyword evidence="2" id="KW-0805">Transcription regulation</keyword>
<keyword evidence="4" id="KW-0010">Activator</keyword>
<evidence type="ECO:0000256" key="1">
    <source>
        <dbReference type="ARBA" id="ARBA00009437"/>
    </source>
</evidence>
<protein>
    <submittedName>
        <fullName evidence="7">Hydrogen peroxide-inducible genes activator</fullName>
    </submittedName>
</protein>
<dbReference type="InterPro" id="IPR036390">
    <property type="entry name" value="WH_DNA-bd_sf"/>
</dbReference>
<dbReference type="PROSITE" id="PS50931">
    <property type="entry name" value="HTH_LYSR"/>
    <property type="match status" value="1"/>
</dbReference>
<evidence type="ECO:0000256" key="5">
    <source>
        <dbReference type="ARBA" id="ARBA00023163"/>
    </source>
</evidence>
<dbReference type="GO" id="GO:0032993">
    <property type="term" value="C:protein-DNA complex"/>
    <property type="evidence" value="ECO:0007669"/>
    <property type="project" value="TreeGrafter"/>
</dbReference>
<dbReference type="KEGG" id="rbg:BG454_11415"/>
<sequence>MKITLKQLLYFRALAEARNFGRAAEIANVTQPALSMQIKELEAILGVTLVERLPRDVRLTREGRTVLERAERVLAEAMELEATAHRENLGAALNVGMIPTVAPYLLAGTLARLRAADITRELRLREAQTTDLLLALRDGRLDAVVLADPPRAPDLFSAPLFEDRFVLAGSKARLAALGTTSEVLRPMALRPEHLLLLDEGHCLADQALEVCSLDRRQTRLDLGASSLATLCGLVAQGFGLTFLPEIALPAETAAAPDLRLRRFQPPEPARQLALVRRQASEGGAWFNDLHNHLCAAGQDLLARARSVAPPL</sequence>
<evidence type="ECO:0000313" key="7">
    <source>
        <dbReference type="EMBL" id="ATX66345.1"/>
    </source>
</evidence>
<dbReference type="GO" id="GO:0003677">
    <property type="term" value="F:DNA binding"/>
    <property type="evidence" value="ECO:0007669"/>
    <property type="project" value="UniProtKB-KW"/>
</dbReference>
<dbReference type="OrthoDB" id="9775392at2"/>
<dbReference type="InterPro" id="IPR000847">
    <property type="entry name" value="LysR_HTH_N"/>
</dbReference>
<dbReference type="STRING" id="441209.GCA_001870665_02063"/>
<evidence type="ECO:0000256" key="3">
    <source>
        <dbReference type="ARBA" id="ARBA00023125"/>
    </source>
</evidence>
<dbReference type="CDD" id="cd08411">
    <property type="entry name" value="PBP2_OxyR"/>
    <property type="match status" value="1"/>
</dbReference>
<organism evidence="7 8">
    <name type="scientific">Roseinatronobacter bogoriensis subsp. barguzinensis</name>
    <dbReference type="NCBI Taxonomy" id="441209"/>
    <lineage>
        <taxon>Bacteria</taxon>
        <taxon>Pseudomonadati</taxon>
        <taxon>Pseudomonadota</taxon>
        <taxon>Alphaproteobacteria</taxon>
        <taxon>Rhodobacterales</taxon>
        <taxon>Paracoccaceae</taxon>
        <taxon>Roseinatronobacter</taxon>
    </lineage>
</organism>
<dbReference type="PRINTS" id="PR00039">
    <property type="entry name" value="HTHLYSR"/>
</dbReference>
<dbReference type="PANTHER" id="PTHR30346">
    <property type="entry name" value="TRANSCRIPTIONAL DUAL REGULATOR HCAR-RELATED"/>
    <property type="match status" value="1"/>
</dbReference>
<feature type="domain" description="HTH lysR-type" evidence="6">
    <location>
        <begin position="3"/>
        <end position="60"/>
    </location>
</feature>
<dbReference type="SUPFAM" id="SSF53850">
    <property type="entry name" value="Periplasmic binding protein-like II"/>
    <property type="match status" value="1"/>
</dbReference>
<dbReference type="Pfam" id="PF00126">
    <property type="entry name" value="HTH_1"/>
    <property type="match status" value="1"/>
</dbReference>
<accession>A0A2K8KF25</accession>
<gene>
    <name evidence="7" type="ORF">BG454_11415</name>
</gene>
<dbReference type="RefSeq" id="WP_071480855.1">
    <property type="nucleotide sequence ID" value="NZ_CP024899.1"/>
</dbReference>
<dbReference type="PANTHER" id="PTHR30346:SF26">
    <property type="entry name" value="HYDROGEN PEROXIDE-INDUCIBLE GENES ACTIVATOR"/>
    <property type="match status" value="1"/>
</dbReference>
<dbReference type="InterPro" id="IPR036388">
    <property type="entry name" value="WH-like_DNA-bd_sf"/>
</dbReference>
<evidence type="ECO:0000259" key="6">
    <source>
        <dbReference type="PROSITE" id="PS50931"/>
    </source>
</evidence>
<evidence type="ECO:0000313" key="8">
    <source>
        <dbReference type="Proteomes" id="UP000228948"/>
    </source>
</evidence>
<dbReference type="Pfam" id="PF03466">
    <property type="entry name" value="LysR_substrate"/>
    <property type="match status" value="1"/>
</dbReference>
<proteinExistence type="inferred from homology"/>
<keyword evidence="5" id="KW-0804">Transcription</keyword>
<dbReference type="Gene3D" id="3.40.190.10">
    <property type="entry name" value="Periplasmic binding protein-like II"/>
    <property type="match status" value="2"/>
</dbReference>
<dbReference type="Gene3D" id="1.10.10.10">
    <property type="entry name" value="Winged helix-like DNA-binding domain superfamily/Winged helix DNA-binding domain"/>
    <property type="match status" value="1"/>
</dbReference>
<dbReference type="AlphaFoldDB" id="A0A2K8KF25"/>
<dbReference type="GO" id="GO:0003700">
    <property type="term" value="F:DNA-binding transcription factor activity"/>
    <property type="evidence" value="ECO:0007669"/>
    <property type="project" value="InterPro"/>
</dbReference>